<keyword evidence="6" id="KW-0326">Glycosidase</keyword>
<dbReference type="InterPro" id="IPR002772">
    <property type="entry name" value="Glyco_hydro_3_C"/>
</dbReference>
<dbReference type="Pfam" id="PF01915">
    <property type="entry name" value="Glyco_hydro_3_C"/>
    <property type="match status" value="1"/>
</dbReference>
<feature type="signal peptide" evidence="7">
    <location>
        <begin position="1"/>
        <end position="23"/>
    </location>
</feature>
<reference evidence="10" key="1">
    <citation type="submission" date="2020-03" db="EMBL/GenBank/DDBJ databases">
        <title>A high-quality chromosome-level genome assembly of a woody plant with both climbing and erect habits, Rhamnella rubrinervis.</title>
        <authorList>
            <person name="Lu Z."/>
            <person name="Yang Y."/>
            <person name="Zhu X."/>
            <person name="Sun Y."/>
        </authorList>
    </citation>
    <scope>NUCLEOTIDE SEQUENCE</scope>
    <source>
        <strain evidence="10">BYM</strain>
        <tissue evidence="10">Leaf</tissue>
    </source>
</reference>
<evidence type="ECO:0000256" key="3">
    <source>
        <dbReference type="ARBA" id="ARBA00012744"/>
    </source>
</evidence>
<comment type="caution">
    <text evidence="10">The sequence shown here is derived from an EMBL/GenBank/DDBJ whole genome shotgun (WGS) entry which is preliminary data.</text>
</comment>
<dbReference type="FunFam" id="3.20.20.300:FF:000003">
    <property type="entry name" value="Beta-D-glucan exohydrolase isoenzyme ExoI"/>
    <property type="match status" value="1"/>
</dbReference>
<keyword evidence="11" id="KW-1185">Reference proteome</keyword>
<feature type="chain" id="PRO_5035438595" description="beta-glucosidase" evidence="7">
    <location>
        <begin position="24"/>
        <end position="628"/>
    </location>
</feature>
<evidence type="ECO:0000313" key="10">
    <source>
        <dbReference type="EMBL" id="KAF3439510.1"/>
    </source>
</evidence>
<keyword evidence="5" id="KW-0378">Hydrolase</keyword>
<proteinExistence type="inferred from homology"/>
<dbReference type="Gene3D" id="3.40.50.1700">
    <property type="entry name" value="Glycoside hydrolase family 3 C-terminal domain"/>
    <property type="match status" value="1"/>
</dbReference>
<dbReference type="OrthoDB" id="47059at2759"/>
<evidence type="ECO:0000259" key="8">
    <source>
        <dbReference type="Pfam" id="PF00933"/>
    </source>
</evidence>
<evidence type="ECO:0000313" key="11">
    <source>
        <dbReference type="Proteomes" id="UP000796880"/>
    </source>
</evidence>
<evidence type="ECO:0000256" key="6">
    <source>
        <dbReference type="ARBA" id="ARBA00023295"/>
    </source>
</evidence>
<dbReference type="FunFam" id="3.40.50.1700:FF:000002">
    <property type="entry name" value="Glycosyl hydrolase family protein"/>
    <property type="match status" value="1"/>
</dbReference>
<protein>
    <recommendedName>
        <fullName evidence="3">beta-glucosidase</fullName>
        <ecNumber evidence="3">3.2.1.21</ecNumber>
    </recommendedName>
</protein>
<dbReference type="InterPro" id="IPR036881">
    <property type="entry name" value="Glyco_hydro_3_C_sf"/>
</dbReference>
<dbReference type="InterPro" id="IPR036962">
    <property type="entry name" value="Glyco_hydro_3_N_sf"/>
</dbReference>
<dbReference type="Gene3D" id="3.20.20.300">
    <property type="entry name" value="Glycoside hydrolase, family 3, N-terminal domain"/>
    <property type="match status" value="1"/>
</dbReference>
<dbReference type="SUPFAM" id="SSF52279">
    <property type="entry name" value="Beta-D-glucan exohydrolase, C-terminal domain"/>
    <property type="match status" value="1"/>
</dbReference>
<evidence type="ECO:0000259" key="9">
    <source>
        <dbReference type="Pfam" id="PF01915"/>
    </source>
</evidence>
<dbReference type="GO" id="GO:0008422">
    <property type="term" value="F:beta-glucosidase activity"/>
    <property type="evidence" value="ECO:0007669"/>
    <property type="project" value="UniProtKB-EC"/>
</dbReference>
<gene>
    <name evidence="10" type="ORF">FNV43_RR17788</name>
</gene>
<evidence type="ECO:0000256" key="1">
    <source>
        <dbReference type="ARBA" id="ARBA00000448"/>
    </source>
</evidence>
<dbReference type="AlphaFoldDB" id="A0A8K0GXY1"/>
<dbReference type="InterPro" id="IPR001764">
    <property type="entry name" value="Glyco_hydro_3_N"/>
</dbReference>
<dbReference type="InterPro" id="IPR017853">
    <property type="entry name" value="GH"/>
</dbReference>
<feature type="domain" description="Glycoside hydrolase family 3 N-terminal" evidence="8">
    <location>
        <begin position="47"/>
        <end position="375"/>
    </location>
</feature>
<dbReference type="EMBL" id="VOIH02000008">
    <property type="protein sequence ID" value="KAF3439510.1"/>
    <property type="molecule type" value="Genomic_DNA"/>
</dbReference>
<evidence type="ECO:0000256" key="2">
    <source>
        <dbReference type="ARBA" id="ARBA00005336"/>
    </source>
</evidence>
<comment type="catalytic activity">
    <reaction evidence="1">
        <text>Hydrolysis of terminal, non-reducing beta-D-glucosyl residues with release of beta-D-glucose.</text>
        <dbReference type="EC" id="3.2.1.21"/>
    </reaction>
</comment>
<dbReference type="Proteomes" id="UP000796880">
    <property type="component" value="Unassembled WGS sequence"/>
</dbReference>
<name>A0A8K0GXY1_9ROSA</name>
<evidence type="ECO:0000256" key="4">
    <source>
        <dbReference type="ARBA" id="ARBA00022729"/>
    </source>
</evidence>
<dbReference type="PRINTS" id="PR00133">
    <property type="entry name" value="GLHYDRLASE3"/>
</dbReference>
<dbReference type="PANTHER" id="PTHR30620:SF16">
    <property type="entry name" value="LYSOSOMAL BETA GLUCOSIDASE"/>
    <property type="match status" value="1"/>
</dbReference>
<keyword evidence="4 7" id="KW-0732">Signal</keyword>
<dbReference type="SUPFAM" id="SSF51445">
    <property type="entry name" value="(Trans)glycosidases"/>
    <property type="match status" value="1"/>
</dbReference>
<evidence type="ECO:0000256" key="5">
    <source>
        <dbReference type="ARBA" id="ARBA00022801"/>
    </source>
</evidence>
<feature type="domain" description="Glycoside hydrolase family 3 C-terminal" evidence="9">
    <location>
        <begin position="412"/>
        <end position="620"/>
    </location>
</feature>
<dbReference type="GO" id="GO:0009251">
    <property type="term" value="P:glucan catabolic process"/>
    <property type="evidence" value="ECO:0007669"/>
    <property type="project" value="TreeGrafter"/>
</dbReference>
<dbReference type="InterPro" id="IPR051915">
    <property type="entry name" value="Cellulose_Degrad_GH3"/>
</dbReference>
<accession>A0A8K0GXY1</accession>
<dbReference type="EC" id="3.2.1.21" evidence="3"/>
<evidence type="ECO:0000256" key="7">
    <source>
        <dbReference type="SAM" id="SignalP"/>
    </source>
</evidence>
<dbReference type="Pfam" id="PF00933">
    <property type="entry name" value="Glyco_hydro_3"/>
    <property type="match status" value="1"/>
</dbReference>
<dbReference type="PANTHER" id="PTHR30620">
    <property type="entry name" value="PERIPLASMIC BETA-GLUCOSIDASE-RELATED"/>
    <property type="match status" value="1"/>
</dbReference>
<comment type="similarity">
    <text evidence="2">Belongs to the glycosyl hydrolase 3 family.</text>
</comment>
<sequence>MVSFSMPMLGFLLLCCLAAGTEATYLKYKDPKQPVGARIKDLLSRMTLEEKIGQMVQIERSVATPDVMKKYFIGSVLSGGGSVPAPKASAETWINAVNEIQKASLSTRLGIPMIYGIDAVHGHNNVYNATIFPHNVGLGVTRDPALIKKIGEATALEVRATGIPYAFAPCIAVCRDPRWGRCYESYSEDHKIVQLMTEIIPGLQGDLPANSHKGVPFVAGKQKVAACAKHFVGDGGTTKGIDENNTLIDQNGLLSIHMPAYYNSISKGVATVMVSYSSWNGKRMHANRDLVTGFLKGKLKFRGFVISDWQGIDRITSPPHANYSYSVEAGVSAGIDMIMVPYNFTEFIDDLTYQVKNNIIPLSRIDDAVKRILRVKFVMGLFENALADFSLVNQLGNKEHRELAREAVRKSLVLLKNGKYAEPLLPLPKKAAKILVAGAHADNLGYQCGGWTITWQGLGGNDLTVGTTILKAIKGTVDPTTQVVYDQNPDANFLKSNKFSYAVVVVGEPPYAEMYGDSSNLTISEPGPSLINNVCGAIKCVVVVISGRPVVIQPYLAKIDALVAAWLPGTEGQGVADVLFGDHGFTGKLARTWFKTVNQLPMNVGDRHYDPLFPFGFGLTTKPTITKE</sequence>
<organism evidence="10 11">
    <name type="scientific">Rhamnella rubrinervis</name>
    <dbReference type="NCBI Taxonomy" id="2594499"/>
    <lineage>
        <taxon>Eukaryota</taxon>
        <taxon>Viridiplantae</taxon>
        <taxon>Streptophyta</taxon>
        <taxon>Embryophyta</taxon>
        <taxon>Tracheophyta</taxon>
        <taxon>Spermatophyta</taxon>
        <taxon>Magnoliopsida</taxon>
        <taxon>eudicotyledons</taxon>
        <taxon>Gunneridae</taxon>
        <taxon>Pentapetalae</taxon>
        <taxon>rosids</taxon>
        <taxon>fabids</taxon>
        <taxon>Rosales</taxon>
        <taxon>Rhamnaceae</taxon>
        <taxon>rhamnoid group</taxon>
        <taxon>Rhamneae</taxon>
        <taxon>Rhamnella</taxon>
    </lineage>
</organism>